<dbReference type="Proteomes" id="UP000464787">
    <property type="component" value="Chromosome"/>
</dbReference>
<gene>
    <name evidence="3" type="ORF">GT347_00135</name>
</gene>
<dbReference type="EMBL" id="CP047650">
    <property type="protein sequence ID" value="QHI96543.1"/>
    <property type="molecule type" value="Genomic_DNA"/>
</dbReference>
<keyword evidence="1" id="KW-0732">Signal</keyword>
<evidence type="ECO:0000256" key="1">
    <source>
        <dbReference type="SAM" id="SignalP"/>
    </source>
</evidence>
<keyword evidence="4" id="KW-1185">Reference proteome</keyword>
<evidence type="ECO:0000259" key="2">
    <source>
        <dbReference type="Pfam" id="PF04773"/>
    </source>
</evidence>
<dbReference type="InterPro" id="IPR006860">
    <property type="entry name" value="FecR"/>
</dbReference>
<organism evidence="3 4">
    <name type="scientific">Xylophilus rhododendri</name>
    <dbReference type="NCBI Taxonomy" id="2697032"/>
    <lineage>
        <taxon>Bacteria</taxon>
        <taxon>Pseudomonadati</taxon>
        <taxon>Pseudomonadota</taxon>
        <taxon>Betaproteobacteria</taxon>
        <taxon>Burkholderiales</taxon>
        <taxon>Xylophilus</taxon>
    </lineage>
</organism>
<proteinExistence type="predicted"/>
<dbReference type="PANTHER" id="PTHR38731">
    <property type="entry name" value="LIPL45-RELATED LIPOPROTEIN-RELATED"/>
    <property type="match status" value="1"/>
</dbReference>
<evidence type="ECO:0000313" key="4">
    <source>
        <dbReference type="Proteomes" id="UP000464787"/>
    </source>
</evidence>
<feature type="domain" description="FecR protein" evidence="2">
    <location>
        <begin position="75"/>
        <end position="164"/>
    </location>
</feature>
<reference evidence="3 4" key="1">
    <citation type="submission" date="2020-01" db="EMBL/GenBank/DDBJ databases">
        <title>Genome sequencing of strain KACC 21265.</title>
        <authorList>
            <person name="Heo J."/>
            <person name="Kim S.-J."/>
            <person name="Kim J.-S."/>
            <person name="Hong S.-B."/>
            <person name="Kwon S.-W."/>
        </authorList>
    </citation>
    <scope>NUCLEOTIDE SEQUENCE [LARGE SCALE GENOMIC DNA]</scope>
    <source>
        <strain evidence="3 4">KACC 21265</strain>
    </source>
</reference>
<evidence type="ECO:0000313" key="3">
    <source>
        <dbReference type="EMBL" id="QHI96543.1"/>
    </source>
</evidence>
<protein>
    <recommendedName>
        <fullName evidence="2">FecR protein domain-containing protein</fullName>
    </recommendedName>
</protein>
<dbReference type="KEGG" id="xyk:GT347_00135"/>
<sequence>MTDFAMPPFHKRALKRPAAFAALLALGLALHAGGSQAAEETLRAGTAKLVKGQVQVANDAGERALQPGDGVSAADRVLTGPDGSASLVLRDGTMIVVGPNSRMDLREFTFDSTTYKGNLVVRVVRGTMRMVSGLIRKTRPEAVSIETPTALIGIRGTDFIVEVEPTEEAAK</sequence>
<feature type="chain" id="PRO_5032291219" description="FecR protein domain-containing protein" evidence="1">
    <location>
        <begin position="38"/>
        <end position="171"/>
    </location>
</feature>
<dbReference type="Pfam" id="PF04773">
    <property type="entry name" value="FecR"/>
    <property type="match status" value="1"/>
</dbReference>
<feature type="signal peptide" evidence="1">
    <location>
        <begin position="1"/>
        <end position="37"/>
    </location>
</feature>
<accession>A0A857IZT6</accession>
<dbReference type="AlphaFoldDB" id="A0A857IZT6"/>
<name>A0A857IZT6_9BURK</name>
<dbReference type="Gene3D" id="2.60.120.1440">
    <property type="match status" value="1"/>
</dbReference>